<protein>
    <submittedName>
        <fullName evidence="1">Uncharacterized protein</fullName>
    </submittedName>
</protein>
<proteinExistence type="predicted"/>
<name>Q9LC97_ALKHA</name>
<feature type="non-terminal residue" evidence="1">
    <location>
        <position position="1"/>
    </location>
</feature>
<reference evidence="1" key="1">
    <citation type="journal article" date="2000" name="Extremophiles">
        <title>Characterization and comparative study of the rrn operons of alkaliphilic Bacillus halodurans C-125.</title>
        <authorList>
            <person name="Nakasone K."/>
            <person name="Masui N."/>
            <person name="Takaki Y."/>
            <person name="Sasaki R."/>
            <person name="Maeno G."/>
            <person name="Sakiyama T."/>
            <person name="Hirama C."/>
            <person name="Fuji F."/>
            <person name="Takami H."/>
        </authorList>
    </citation>
    <scope>NUCLEOTIDE SEQUENCE</scope>
    <source>
        <strain evidence="1">C-125</strain>
    </source>
</reference>
<sequence length="47" mass="5668">MMMDNNAMQMSSAPFLITSAPFTHFVINLRHFLELYAWSRDNDWLFR</sequence>
<accession>Q9LC97</accession>
<evidence type="ECO:0000313" key="1">
    <source>
        <dbReference type="EMBL" id="BAA90849.1"/>
    </source>
</evidence>
<organism evidence="1">
    <name type="scientific">Halalkalibacterium halodurans</name>
    <name type="common">Bacillus halodurans</name>
    <dbReference type="NCBI Taxonomy" id="86665"/>
    <lineage>
        <taxon>Bacteria</taxon>
        <taxon>Bacillati</taxon>
        <taxon>Bacillota</taxon>
        <taxon>Bacilli</taxon>
        <taxon>Bacillales</taxon>
        <taxon>Bacillaceae</taxon>
        <taxon>Halalkalibacterium (ex Joshi et al. 2022)</taxon>
    </lineage>
</organism>
<dbReference type="EMBL" id="AB031212">
    <property type="protein sequence ID" value="BAA90849.1"/>
    <property type="molecule type" value="Genomic_DNA"/>
</dbReference>
<dbReference type="AlphaFoldDB" id="Q9LC97"/>